<name>K5XFH5_AGABU</name>
<keyword evidence="1" id="KW-0812">Transmembrane</keyword>
<keyword evidence="1" id="KW-1133">Transmembrane helix</keyword>
<dbReference type="Proteomes" id="UP000008493">
    <property type="component" value="Unassembled WGS sequence"/>
</dbReference>
<evidence type="ECO:0000256" key="1">
    <source>
        <dbReference type="SAM" id="Phobius"/>
    </source>
</evidence>
<organism evidence="2 3">
    <name type="scientific">Agaricus bisporus var. burnettii (strain JB137-S8 / ATCC MYA-4627 / FGSC 10392)</name>
    <name type="common">White button mushroom</name>
    <dbReference type="NCBI Taxonomy" id="597362"/>
    <lineage>
        <taxon>Eukaryota</taxon>
        <taxon>Fungi</taxon>
        <taxon>Dikarya</taxon>
        <taxon>Basidiomycota</taxon>
        <taxon>Agaricomycotina</taxon>
        <taxon>Agaricomycetes</taxon>
        <taxon>Agaricomycetidae</taxon>
        <taxon>Agaricales</taxon>
        <taxon>Agaricineae</taxon>
        <taxon>Agaricaceae</taxon>
        <taxon>Agaricus</taxon>
    </lineage>
</organism>
<dbReference type="GeneID" id="18822131"/>
<evidence type="ECO:0000313" key="2">
    <source>
        <dbReference type="EMBL" id="EKM81987.1"/>
    </source>
</evidence>
<accession>K5XFH5</accession>
<reference evidence="3" key="1">
    <citation type="journal article" date="2012" name="Proc. Natl. Acad. Sci. U.S.A.">
        <title>Genome sequence of the button mushroom Agaricus bisporus reveals mechanisms governing adaptation to a humic-rich ecological niche.</title>
        <authorList>
            <person name="Morin E."/>
            <person name="Kohler A."/>
            <person name="Baker A.R."/>
            <person name="Foulongne-Oriol M."/>
            <person name="Lombard V."/>
            <person name="Nagy L.G."/>
            <person name="Ohm R.A."/>
            <person name="Patyshakuliyeva A."/>
            <person name="Brun A."/>
            <person name="Aerts A.L."/>
            <person name="Bailey A.M."/>
            <person name="Billette C."/>
            <person name="Coutinho P.M."/>
            <person name="Deakin G."/>
            <person name="Doddapaneni H."/>
            <person name="Floudas D."/>
            <person name="Grimwood J."/>
            <person name="Hilden K."/>
            <person name="Kuees U."/>
            <person name="LaButti K.M."/>
            <person name="Lapidus A."/>
            <person name="Lindquist E.A."/>
            <person name="Lucas S.M."/>
            <person name="Murat C."/>
            <person name="Riley R.W."/>
            <person name="Salamov A.A."/>
            <person name="Schmutz J."/>
            <person name="Subramanian V."/>
            <person name="Woesten H.A.B."/>
            <person name="Xu J."/>
            <person name="Eastwood D.C."/>
            <person name="Foster G.D."/>
            <person name="Sonnenberg A.S."/>
            <person name="Cullen D."/>
            <person name="de Vries R.P."/>
            <person name="Lundell T."/>
            <person name="Hibbett D.S."/>
            <person name="Henrissat B."/>
            <person name="Burton K.S."/>
            <person name="Kerrigan R.W."/>
            <person name="Challen M.P."/>
            <person name="Grigoriev I.V."/>
            <person name="Martin F."/>
        </authorList>
    </citation>
    <scope>NUCLEOTIDE SEQUENCE [LARGE SCALE GENOMIC DNA]</scope>
    <source>
        <strain evidence="3">JB137-S8 / ATCC MYA-4627 / FGSC 10392</strain>
    </source>
</reference>
<dbReference type="InParanoid" id="K5XFH5"/>
<dbReference type="RefSeq" id="XP_007327741.1">
    <property type="nucleotide sequence ID" value="XM_007327679.1"/>
</dbReference>
<gene>
    <name evidence="2" type="ORF">AGABI1DRAFT_105373</name>
</gene>
<dbReference type="KEGG" id="abp:AGABI1DRAFT105373"/>
<keyword evidence="1" id="KW-0472">Membrane</keyword>
<dbReference type="AlphaFoldDB" id="K5XFH5"/>
<keyword evidence="3" id="KW-1185">Reference proteome</keyword>
<sequence>MVHWSGRLRIWTEPESKQGWYIGQDLYWAFFFSSLVSCLFNLILVRSEKRSWIQVFGRVRRSDAGVTLKAQGAAWDWSSCKALQWFPPFLLYFFLTIFSLSSFLYVDGEGEPTLQEFVRLWVHANIKAFKTCTALADIGSDNGFGGEILFGLGGIWEDATEETRAMRFLLSGF</sequence>
<feature type="transmembrane region" description="Helical" evidence="1">
    <location>
        <begin position="89"/>
        <end position="106"/>
    </location>
</feature>
<protein>
    <submittedName>
        <fullName evidence="2">Uncharacterized protein</fullName>
    </submittedName>
</protein>
<proteinExistence type="predicted"/>
<feature type="transmembrane region" description="Helical" evidence="1">
    <location>
        <begin position="26"/>
        <end position="45"/>
    </location>
</feature>
<dbReference type="HOGENOM" id="CLU_1547102_0_0_1"/>
<dbReference type="EMBL" id="JH971387">
    <property type="protein sequence ID" value="EKM81987.1"/>
    <property type="molecule type" value="Genomic_DNA"/>
</dbReference>
<evidence type="ECO:0000313" key="3">
    <source>
        <dbReference type="Proteomes" id="UP000008493"/>
    </source>
</evidence>